<dbReference type="InterPro" id="IPR043504">
    <property type="entry name" value="Peptidase_S1_PA_chymotrypsin"/>
</dbReference>
<dbReference type="InterPro" id="IPR011545">
    <property type="entry name" value="DEAD/DEAH_box_helicase_dom"/>
</dbReference>
<feature type="region of interest" description="Disordered" evidence="37">
    <location>
        <begin position="986"/>
        <end position="1020"/>
    </location>
</feature>
<feature type="region of interest" description="Disordered" evidence="37">
    <location>
        <begin position="249"/>
        <end position="269"/>
    </location>
</feature>
<dbReference type="GO" id="GO:0005198">
    <property type="term" value="F:structural molecule activity"/>
    <property type="evidence" value="ECO:0007669"/>
    <property type="project" value="InterPro"/>
</dbReference>
<dbReference type="GO" id="GO:0004386">
    <property type="term" value="F:helicase activity"/>
    <property type="evidence" value="ECO:0007669"/>
    <property type="project" value="UniProtKB-KW"/>
</dbReference>
<comment type="similarity">
    <text evidence="5 36">Belongs to the potyviridae genome polyprotein family.</text>
</comment>
<dbReference type="InterPro" id="IPR014001">
    <property type="entry name" value="Helicase_ATP-bd"/>
</dbReference>
<keyword evidence="19" id="KW-0548">Nucleotidyltransferase</keyword>
<evidence type="ECO:0000256" key="13">
    <source>
        <dbReference type="ARBA" id="ARBA00022561"/>
    </source>
</evidence>
<evidence type="ECO:0000256" key="20">
    <source>
        <dbReference type="ARBA" id="ARBA00022741"/>
    </source>
</evidence>
<evidence type="ECO:0000256" key="21">
    <source>
        <dbReference type="ARBA" id="ARBA00022801"/>
    </source>
</evidence>
<keyword evidence="27" id="KW-0899">Viral immunoevasion</keyword>
<keyword evidence="20" id="KW-0547">Nucleotide-binding</keyword>
<evidence type="ECO:0000259" key="43">
    <source>
        <dbReference type="PROSITE" id="PS51871"/>
    </source>
</evidence>
<accession>A0A6M2YZD7</accession>
<keyword evidence="26" id="KW-0693">Viral RNA replication</keyword>
<evidence type="ECO:0000256" key="26">
    <source>
        <dbReference type="ARBA" id="ARBA00022953"/>
    </source>
</evidence>
<keyword evidence="15" id="KW-0945">Host-virus interaction</keyword>
<evidence type="ECO:0000256" key="35">
    <source>
        <dbReference type="PROSITE-ProRule" id="PRU01080"/>
    </source>
</evidence>
<dbReference type="GO" id="GO:0019029">
    <property type="term" value="C:helical viral capsid"/>
    <property type="evidence" value="ECO:0007669"/>
    <property type="project" value="UniProtKB-KW"/>
</dbReference>
<evidence type="ECO:0000259" key="40">
    <source>
        <dbReference type="PROSITE" id="PS51194"/>
    </source>
</evidence>
<keyword evidence="13" id="KW-0167">Capsid protein</keyword>
<dbReference type="InterPro" id="IPR001205">
    <property type="entry name" value="RNA-dir_pol_C"/>
</dbReference>
<evidence type="ECO:0000256" key="10">
    <source>
        <dbReference type="ARBA" id="ARBA00022497"/>
    </source>
</evidence>
<feature type="domain" description="Helicase C-terminal" evidence="40">
    <location>
        <begin position="1752"/>
        <end position="1916"/>
    </location>
</feature>
<dbReference type="SUPFAM" id="SSF50494">
    <property type="entry name" value="Trypsin-like serine proteases"/>
    <property type="match status" value="1"/>
</dbReference>
<dbReference type="Pfam" id="PF00680">
    <property type="entry name" value="RdRP_1"/>
    <property type="match status" value="1"/>
</dbReference>
<evidence type="ECO:0000256" key="1">
    <source>
        <dbReference type="ARBA" id="ARBA00000785"/>
    </source>
</evidence>
<dbReference type="PRINTS" id="PR00966">
    <property type="entry name" value="NIAPOTYPTASE"/>
</dbReference>
<dbReference type="Pfam" id="PF00767">
    <property type="entry name" value="Poty_coat"/>
    <property type="match status" value="1"/>
</dbReference>
<dbReference type="SUPFAM" id="SSF56672">
    <property type="entry name" value="DNA/RNA polymerases"/>
    <property type="match status" value="1"/>
</dbReference>
<evidence type="ECO:0000256" key="29">
    <source>
        <dbReference type="ARBA" id="ARBA00029404"/>
    </source>
</evidence>
<keyword evidence="18" id="KW-0808">Transferase</keyword>
<dbReference type="GO" id="GO:0003723">
    <property type="term" value="F:RNA binding"/>
    <property type="evidence" value="ECO:0007669"/>
    <property type="project" value="InterPro"/>
</dbReference>
<feature type="region of interest" description="Disordered" evidence="37">
    <location>
        <begin position="1041"/>
        <end position="1071"/>
    </location>
</feature>
<keyword evidence="22" id="KW-0347">Helicase</keyword>
<dbReference type="InterPro" id="IPR001650">
    <property type="entry name" value="Helicase_C-like"/>
</dbReference>
<feature type="domain" description="Peptidase C6" evidence="42">
    <location>
        <begin position="808"/>
        <end position="930"/>
    </location>
</feature>
<sequence length="3415" mass="387091">MTTAVSHNTKQMRNSYGCNVRNAKLTPAQRKRACYCEDDGLVHYHCTKCDLICDSLTKARPVNHDCDEEPFETFDDDISAPTYTTTLKDFLSNDDFGRLAKSKSKPQEENTNDIAILKVSQPHCNVVEVTEMELGELKGNVEGKTQVEHNQNSVFASYVSPSNLKCIDECKTPKFIKFGSFEPVEVKPTQETNHTERQFVQFGSFEPVEIKHDVAKPDTSSAQVRLERTTERANLCKKKNLDLINSGPQVHAHRAKTTPKRNSPPTVRKVVSPKKYERVWVRKETPKLSTPVATVTESVQAIPVTEPIFLKPLYKRKNMKHNGESIKSLTITTGALFDELLNIVHERKLSLTIIGRTKREFRSVELNGKMYYKVVTKHESGIIDRQDMSNDKETISLLRFFLERNPDDLIDEFDIKKGHSGLIINPDNIIGRKPLTYDNDVMVVRGRLYGRIVDSLLKIRKNKVCDVEHYSDSNETASEIFKGFEKTFISLRDPVQHVCTRSISLQECGEMCGLLTQMMFPMWKITCGQCASMIEDRNQDQILNDASRAKVIEMYEQMTATGKFKHVQAVINSLKTFEEATQESISMFGEVDAFSCNRATSQLMQINTIAHTLIKGQVMTTSEQELALSSLKALTLWYRRRLEAQQVGELSTFRNKISAKTHINLALMCDNQLDVNGIFQWGERGYHAKRFFEKYFTRIDDGTQYEQFSTRKHIRGSRELAIRNLIVSTDIDKMVQSMKGSPATNIELGDHCVSLFGKNFVFPCCCVTHDNGTIMKSEFKIPTKNHLVIGNSGDDKSIELPAREDGHMYIVKDGYCYILIFLAMMVNIREGDAKAFTKRVRDFVISKLGEWPSMRDLAVLCRYISAFYPEVTTAEIPKILVDHENKTFHVMDSFGSKTTNYHVLKANTVQQLCRFGDSDLIGEMKDYNVGGRNRLVSIRVEGPHGCKYMTATLQDTEGCGSWNAINGEIWDPIGSDVDKDQPTITRTQLDKTGFTSDEDEYTDSSSVSSPQPLPAFTDDDCASENITSNCGLKRTLSIHTIQTDDESQQNGDNIVDSGDEYANDSPTDLADDEDYYDDEISSDDESFTDAQEQSFSRDFDEFLQFEHNMGRGSLGLGEQKDTCLSYFTALIKASFKRLDFKLMMIRDPYMILFALMTPTVMKRFFEDGSFTIAANIFLQQSDDLVYMATTLETLAQKLSTHTVYLAQFQEMSKVAQEILSRHSVFHITKSSQQARDMLEMLSNTSAMDCELYTRGYVVNTMKMQETKKRCYDEIYLELWRELSLSEKCAYEWEKLKCARHSLKISSVKDLSMQKDNVKNYLKQCSRCIASGAKVQALGFCSMIERCKNKSVAILSDFVTACFVKVMKNITKYIQLTLLIALLLDVWRNLSSIVSEHKRLKLIEAEKLSKIKFRKVRALYECLVSKLGHEPTREELLEYVISIDPSLKDELELCDEQVVYQAKSKSETTLEQIVALCALAAMFFNTEKSDAVFKILSKVKSVFASTDFPVQYQALDTPIDVNEFLGLTVNFDLTHGKELDLNSFDTSFESYWKKSLLNGHVSQHYRSHGVFLEFTRSTAESVCATIAQSDQREFLISGFVGSGKSTYMPSLLSTKGRVLIVEPTRPLTENVYHGLSGDPFFQSVTMCMRGASHYGSGNISVMTTGYALHSLANNRSNIEQYDYIMIDECHVLDANAMALYCLLVDVNYKGKILKTSATIPGRESGFKLSTQHDVTLNIEESMTFDAFIQAQGTGSNACVTTRGDNILVYVSSYNEVDTLARKLTEQGHKVTKVDGRTMKLGGTRIETSGNAIKKHFIVATNIIENGVTLDIDVVVDFGLKVGAVLDMDTRSIRYVKQPISHGERIQRLGRVGRIKKGHALRIGSTEKGMPDIPSCIATEAAFLCFIYGLPLITQNVVVSALGKCTSRQARTMAAFELSPFYMKDLVKYDGSMHKQIHSALKSFILRDTEIQLKDSAIPHANVKNWFTAREYNQMGSNVHCEDNTKIPFMINGIPEKVHDQVWKACVENAHSVRLNPLTSASAQRISYTLSSDNSSILRTIGIIEELIKEEKQKSMQFQSLRNTPVGPNSFNLTYLTNMLKSKYMIDHSEENLETLYRARSQLIEFNTNYNPDMSVDTIRDYPYTAMVNYQSSNDMAQALHLKGKYDMRKISTDIIVSSVILFGGAWMAYDAFKHLMSSDVRYQARNKRQIQKLRFRDSRDKKLNYAVANDDSTIEHYFGSAYTKKGKNKGTVRGMGRKMNRFYTMYGVDPTEYSIIRYVDPITGNTCDDSATEYSPKGIEELNAMRVEMVDDDAIDLQQFHRSDAQTYVAYYIKHGSDKALKIDLTPHNPLMVCHHTASIAGFPDKEGVLRRTGPAVEVDISEVPKPKTYECKDSVQFEAKSACCGPRNYNAIASVICHLELNSDGNERKTFGIGYGPYIIANQHLFTRNNGTLKIKSQHGEFVIKNTCQLQLKPIDGIDVVLIKLPKDHPPFTSKLRFREPEEREKVCLVSVEINPSITSALISETSFTYNELHTRFWKHWITTKEGHCGLPIVSTKDGCVLGIHSLSDQKNSVNYFTTFPSNFHESYLSPTNVIDWVKGWKHNTDNIAWGSLKIQEDAPEALFKTTKLISDLINSVTFQSSEHTWLTKHLNNNLKVVGCCPGALITKHIVKGRCPMFQLYLTTNDEARQFFQPLLGHYGKSMLNKQAYVKDFTKYASVIETGSVDTGTFEASITDVVDILKRGGMDQCNYVTDTMEIINSLNMKSAVGALYGGKKKDYFSEFQESDYDKILEASCKRLYLGKMGVWNGSLKAEIRSIEKIALNKTRSFTAAPIETLLGGKVCVDDFNNKFYSCNLSIPSTVGITKFYRGWHNMLTALPEGWIYCDADGSRFDSSLTPYLINAVLAVRLEFMEPWDIGEKMLSNLYTEIIYTAIATPDGSVVKKFKGNNSGQPSTVVDNTIMVMLSVQYALRKCGIAVDKQTDIIKYFCNGDDLLIAIHPEYENILDKFQGYFNELGLDYDFSSRSKSKEDVYFMSHRGLLRDGIYIPKLDRERVVSILEWDRADKPEHRLEAICASMIEAWGYPDLLHEIRKFYQWLLEQAPYNMIAQSGKAPYIAETALKKLFTNIDASESELEKYYEVYMNLENEDAVPKEVRYQAGEGEDAAAQSNTPKQITKQKDKDVDTGTTGKFTIPRIKALSDKMRFPKVGKIVVLNAEHLLEYKPDQIELYNTRSTKNQFENWYNAVKKEYDVNDEQMKILLNGLMVWCIENGTSPNLSGNWTMMDDEEQVEYPLAPVLDNAKPTFRQIMAHFSDAAEAYIEYRNATEKYMPRYGLQRNITELSLARYAFDFYEMTSKTPKRAKEAHMQMKAAAIRGATNRLFGLDGNVNTTEEDTERHTAADVNKNQHTLLGIKM</sequence>
<keyword evidence="12" id="KW-0597">Phosphoprotein</keyword>
<evidence type="ECO:0000256" key="8">
    <source>
        <dbReference type="ARBA" id="ARBA00022484"/>
    </source>
</evidence>
<dbReference type="PANTHER" id="PTHR18934:SF99">
    <property type="entry name" value="ATP-DEPENDENT RNA HELICASE DHX37-RELATED"/>
    <property type="match status" value="1"/>
</dbReference>
<evidence type="ECO:0000256" key="24">
    <source>
        <dbReference type="ARBA" id="ARBA00022840"/>
    </source>
</evidence>
<dbReference type="InterPro" id="IPR013648">
    <property type="entry name" value="PP_Potyviridae"/>
</dbReference>
<evidence type="ECO:0000256" key="23">
    <source>
        <dbReference type="ARBA" id="ARBA00022807"/>
    </source>
</evidence>
<keyword evidence="9" id="KW-1036">Host cytoplasmic vesicle</keyword>
<reference evidence="44" key="1">
    <citation type="submission" date="2019-06" db="EMBL/GenBank/DDBJ databases">
        <authorList>
            <person name="Jo Y."/>
            <person name="Cho W.K."/>
        </authorList>
    </citation>
    <scope>NUCLEOTIDE SEQUENCE</scope>
    <source>
        <strain evidence="44">G118-2</strain>
    </source>
</reference>
<comment type="subcellular location">
    <subcellularLocation>
        <location evidence="33">Host cytoplasmic vesicle</location>
    </subcellularLocation>
    <subcellularLocation>
        <location evidence="3">Host nucleus</location>
    </subcellularLocation>
    <subcellularLocation>
        <location evidence="4">Virion</location>
    </subcellularLocation>
</comment>
<keyword evidence="23" id="KW-0788">Thiol protease</keyword>
<name>A0A6M2YZD7_9POTV</name>
<dbReference type="InterPro" id="IPR002540">
    <property type="entry name" value="Pept_S30_P1_potyvir"/>
</dbReference>
<feature type="domain" description="Peptidase S30" evidence="43">
    <location>
        <begin position="327"/>
        <end position="470"/>
    </location>
</feature>
<dbReference type="Pfam" id="PF13608">
    <property type="entry name" value="Potyvirid-P3"/>
    <property type="match status" value="1"/>
</dbReference>
<evidence type="ECO:0000256" key="22">
    <source>
        <dbReference type="ARBA" id="ARBA00022806"/>
    </source>
</evidence>
<dbReference type="Gene3D" id="3.40.50.300">
    <property type="entry name" value="P-loop containing nucleotide triphosphate hydrolases"/>
    <property type="match status" value="2"/>
</dbReference>
<keyword evidence="25" id="KW-0946">Virion</keyword>
<keyword evidence="7" id="KW-0941">Suppressor of RNA silencing</keyword>
<evidence type="ECO:0000256" key="3">
    <source>
        <dbReference type="ARBA" id="ARBA00004147"/>
    </source>
</evidence>
<keyword evidence="10" id="KW-1139">Helical capsid protein</keyword>
<dbReference type="GO" id="GO:0006508">
    <property type="term" value="P:proteolysis"/>
    <property type="evidence" value="ECO:0007669"/>
    <property type="project" value="UniProtKB-KW"/>
</dbReference>
<proteinExistence type="inferred from homology"/>
<dbReference type="PROSITE" id="PS51192">
    <property type="entry name" value="HELICASE_ATP_BIND_1"/>
    <property type="match status" value="1"/>
</dbReference>
<evidence type="ECO:0000313" key="44">
    <source>
        <dbReference type="EMBL" id="QED45302.1"/>
    </source>
</evidence>
<dbReference type="SUPFAM" id="SSF52540">
    <property type="entry name" value="P-loop containing nucleoside triphosphate hydrolases"/>
    <property type="match status" value="2"/>
</dbReference>
<evidence type="ECO:0000259" key="39">
    <source>
        <dbReference type="PROSITE" id="PS51192"/>
    </source>
</evidence>
<gene>
    <name evidence="44" type="primary">ORF1</name>
</gene>
<evidence type="ECO:0000256" key="27">
    <source>
        <dbReference type="ARBA" id="ARBA00023280"/>
    </source>
</evidence>
<dbReference type="PROSITE" id="PS51744">
    <property type="entry name" value="HC_PRO_CPD"/>
    <property type="match status" value="1"/>
</dbReference>
<keyword evidence="17" id="KW-0645">Protease</keyword>
<dbReference type="InterPro" id="IPR001592">
    <property type="entry name" value="Poty_coat"/>
</dbReference>
<evidence type="ECO:0000256" key="19">
    <source>
        <dbReference type="ARBA" id="ARBA00022695"/>
    </source>
</evidence>
<evidence type="ECO:0000256" key="18">
    <source>
        <dbReference type="ARBA" id="ARBA00022679"/>
    </source>
</evidence>
<dbReference type="InterPro" id="IPR007094">
    <property type="entry name" value="RNA-dir_pol_PSvirus"/>
</dbReference>
<evidence type="ECO:0000256" key="2">
    <source>
        <dbReference type="ARBA" id="ARBA00001848"/>
    </source>
</evidence>
<evidence type="ECO:0000259" key="41">
    <source>
        <dbReference type="PROSITE" id="PS51436"/>
    </source>
</evidence>
<evidence type="ECO:0000256" key="4">
    <source>
        <dbReference type="ARBA" id="ARBA00004328"/>
    </source>
</evidence>
<evidence type="ECO:0000259" key="38">
    <source>
        <dbReference type="PROSITE" id="PS50507"/>
    </source>
</evidence>
<dbReference type="GO" id="GO:0006351">
    <property type="term" value="P:DNA-templated transcription"/>
    <property type="evidence" value="ECO:0007669"/>
    <property type="project" value="InterPro"/>
</dbReference>
<dbReference type="InterPro" id="IPR009003">
    <property type="entry name" value="Peptidase_S1_PA"/>
</dbReference>
<dbReference type="InterPro" id="IPR001456">
    <property type="entry name" value="HC-pro"/>
</dbReference>
<evidence type="ECO:0000256" key="31">
    <source>
        <dbReference type="ARBA" id="ARBA00029422"/>
    </source>
</evidence>
<dbReference type="InterPro" id="IPR027417">
    <property type="entry name" value="P-loop_NTPase"/>
</dbReference>
<dbReference type="GO" id="GO:0016818">
    <property type="term" value="F:hydrolase activity, acting on acid anhydrides, in phosphorus-containing anhydrides"/>
    <property type="evidence" value="ECO:0007669"/>
    <property type="project" value="InterPro"/>
</dbReference>
<feature type="domain" description="Peptidase C4" evidence="41">
    <location>
        <begin position="2399"/>
        <end position="2617"/>
    </location>
</feature>
<protein>
    <recommendedName>
        <fullName evidence="6">Genome polyprotein</fullName>
    </recommendedName>
</protein>
<dbReference type="PROSITE" id="PS51194">
    <property type="entry name" value="HELICASE_CTER"/>
    <property type="match status" value="1"/>
</dbReference>
<dbReference type="GO" id="GO:0042025">
    <property type="term" value="C:host cell nucleus"/>
    <property type="evidence" value="ECO:0007669"/>
    <property type="project" value="UniProtKB-SubCell"/>
</dbReference>
<evidence type="ECO:0000256" key="30">
    <source>
        <dbReference type="ARBA" id="ARBA00029405"/>
    </source>
</evidence>
<dbReference type="InterPro" id="IPR043502">
    <property type="entry name" value="DNA/RNA_pol_sf"/>
</dbReference>
<evidence type="ECO:0000256" key="17">
    <source>
        <dbReference type="ARBA" id="ARBA00022670"/>
    </source>
</evidence>
<dbReference type="InterPro" id="IPR039560">
    <property type="entry name" value="Potyvirid-P3"/>
</dbReference>
<dbReference type="InterPro" id="IPR031159">
    <property type="entry name" value="HC_PRO_CPD_dom"/>
</dbReference>
<evidence type="ECO:0000256" key="34">
    <source>
        <dbReference type="ARBA" id="ARBA00045403"/>
    </source>
</evidence>
<dbReference type="Pfam" id="PF00863">
    <property type="entry name" value="Peptidase_C4"/>
    <property type="match status" value="1"/>
</dbReference>
<evidence type="ECO:0000256" key="6">
    <source>
        <dbReference type="ARBA" id="ARBA00020107"/>
    </source>
</evidence>
<dbReference type="InterPro" id="IPR042308">
    <property type="entry name" value="HC_PRO_CPD_sf"/>
</dbReference>
<dbReference type="PANTHER" id="PTHR18934">
    <property type="entry name" value="ATP-DEPENDENT RNA HELICASE"/>
    <property type="match status" value="1"/>
</dbReference>
<organism evidence="44">
    <name type="scientific">Onion yellow dwarf virus</name>
    <dbReference type="NCBI Taxonomy" id="43130"/>
    <lineage>
        <taxon>Viruses</taxon>
        <taxon>Riboviria</taxon>
        <taxon>Orthornavirae</taxon>
        <taxon>Pisuviricota</taxon>
        <taxon>Stelpaviricetes</taxon>
        <taxon>Patatavirales</taxon>
        <taxon>Potyviridae</taxon>
        <taxon>Potyvirus</taxon>
        <taxon>Potyvirus cepae</taxon>
    </lineage>
</organism>
<dbReference type="CDD" id="cd23175">
    <property type="entry name" value="ps-ssRNAv_Potyviridae_RdRp"/>
    <property type="match status" value="1"/>
</dbReference>
<evidence type="ECO:0000256" key="15">
    <source>
        <dbReference type="ARBA" id="ARBA00022581"/>
    </source>
</evidence>
<feature type="domain" description="Helicase ATP-binding" evidence="39">
    <location>
        <begin position="1584"/>
        <end position="1736"/>
    </location>
</feature>
<keyword evidence="8" id="KW-0696">RNA-directed RNA polymerase</keyword>
<feature type="domain" description="RdRp catalytic" evidence="38">
    <location>
        <begin position="2882"/>
        <end position="3006"/>
    </location>
</feature>
<dbReference type="Pfam" id="PF00271">
    <property type="entry name" value="Helicase_C"/>
    <property type="match status" value="1"/>
</dbReference>
<dbReference type="Gene3D" id="3.30.70.270">
    <property type="match status" value="1"/>
</dbReference>
<evidence type="ECO:0000256" key="25">
    <source>
        <dbReference type="ARBA" id="ARBA00022844"/>
    </source>
</evidence>
<keyword evidence="16" id="KW-1090">Inhibition of host innate immune response by virus</keyword>
<dbReference type="InterPro" id="IPR043128">
    <property type="entry name" value="Rev_trsase/Diguanyl_cyclase"/>
</dbReference>
<evidence type="ECO:0000256" key="12">
    <source>
        <dbReference type="ARBA" id="ARBA00022553"/>
    </source>
</evidence>
<evidence type="ECO:0000256" key="32">
    <source>
        <dbReference type="ARBA" id="ARBA00034080"/>
    </source>
</evidence>
<dbReference type="GO" id="GO:0044161">
    <property type="term" value="C:host cell cytoplasmic vesicle"/>
    <property type="evidence" value="ECO:0007669"/>
    <property type="project" value="UniProtKB-SubCell"/>
</dbReference>
<evidence type="ECO:0000259" key="42">
    <source>
        <dbReference type="PROSITE" id="PS51744"/>
    </source>
</evidence>
<evidence type="ECO:0000256" key="5">
    <source>
        <dbReference type="ARBA" id="ARBA00006064"/>
    </source>
</evidence>
<comment type="function">
    <text evidence="32">Indispensable for virus replication.</text>
</comment>
<comment type="function">
    <text evidence="28">Has RNA-binding and proteolytic activities.</text>
</comment>
<keyword evidence="11" id="KW-0191">Covalent protein-RNA linkage</keyword>
<dbReference type="Pfam" id="PF00270">
    <property type="entry name" value="DEAD"/>
    <property type="match status" value="1"/>
</dbReference>
<evidence type="ECO:0000256" key="14">
    <source>
        <dbReference type="ARBA" id="ARBA00022562"/>
    </source>
</evidence>
<comment type="catalytic activity">
    <reaction evidence="2">
        <text>Hydrolyzes a Gly-|-Gly bond at its own C-terminus, commonly in the sequence -Tyr-Xaa-Val-Gly-|-Gly, in the processing of the potyviral polyprotein.</text>
        <dbReference type="EC" id="3.4.22.45"/>
    </reaction>
</comment>
<dbReference type="Pfam" id="PF01577">
    <property type="entry name" value="Peptidase_S30"/>
    <property type="match status" value="1"/>
</dbReference>
<comment type="function">
    <text evidence="29">An RNA-dependent RNA polymerase that plays an essential role in the virus replication.</text>
</comment>
<evidence type="ECO:0000256" key="7">
    <source>
        <dbReference type="ARBA" id="ARBA00022463"/>
    </source>
</evidence>
<dbReference type="GO" id="GO:0003968">
    <property type="term" value="F:RNA-directed RNA polymerase activity"/>
    <property type="evidence" value="ECO:0007669"/>
    <property type="project" value="UniProtKB-KW"/>
</dbReference>
<dbReference type="PROSITE" id="PS51436">
    <property type="entry name" value="POTYVIRUS_NIA_PRO"/>
    <property type="match status" value="1"/>
</dbReference>
<dbReference type="Pfam" id="PF00851">
    <property type="entry name" value="Peptidase_C6"/>
    <property type="match status" value="1"/>
</dbReference>
<evidence type="ECO:0000256" key="11">
    <source>
        <dbReference type="ARBA" id="ARBA00022520"/>
    </source>
</evidence>
<evidence type="ECO:0000256" key="33">
    <source>
        <dbReference type="ARBA" id="ARBA00034108"/>
    </source>
</evidence>
<evidence type="ECO:0000256" key="36">
    <source>
        <dbReference type="RuleBase" id="RU003351"/>
    </source>
</evidence>
<dbReference type="GO" id="GO:0004197">
    <property type="term" value="F:cysteine-type endopeptidase activity"/>
    <property type="evidence" value="ECO:0007669"/>
    <property type="project" value="InterPro"/>
</dbReference>
<dbReference type="SMART" id="SM00487">
    <property type="entry name" value="DEXDc"/>
    <property type="match status" value="1"/>
</dbReference>
<dbReference type="GO" id="GO:0052170">
    <property type="term" value="P:symbiont-mediated suppression of host innate immune response"/>
    <property type="evidence" value="ECO:0007669"/>
    <property type="project" value="UniProtKB-KW"/>
</dbReference>
<keyword evidence="24" id="KW-0067">ATP-binding</keyword>
<dbReference type="Pfam" id="PF08440">
    <property type="entry name" value="Poty_PP"/>
    <property type="match status" value="1"/>
</dbReference>
<feature type="region of interest" description="Disordered" evidence="37">
    <location>
        <begin position="3161"/>
        <end position="3186"/>
    </location>
</feature>
<comment type="function">
    <text evidence="30">Involved in aphid transmission, cell-to-cell and systemis movement, encapsidation of the viral RNA and in the regulation of viral RNA amplification.</text>
</comment>
<evidence type="ECO:0000256" key="16">
    <source>
        <dbReference type="ARBA" id="ARBA00022632"/>
    </source>
</evidence>
<dbReference type="SMART" id="SM00490">
    <property type="entry name" value="HELICc"/>
    <property type="match status" value="1"/>
</dbReference>
<dbReference type="EMBL" id="MN059631">
    <property type="protein sequence ID" value="QED45302.1"/>
    <property type="molecule type" value="Genomic_RNA"/>
</dbReference>
<comment type="function">
    <text evidence="31">Has helicase activity. It may be involved in replication.</text>
</comment>
<dbReference type="InterPro" id="IPR001730">
    <property type="entry name" value="Potyv_NIa-pro_dom"/>
</dbReference>
<dbReference type="PROSITE" id="PS51871">
    <property type="entry name" value="PV_P1_PRO"/>
    <property type="match status" value="1"/>
</dbReference>
<feature type="active site" description="For helper component proteinase activity" evidence="35">
    <location>
        <position position="816"/>
    </location>
</feature>
<evidence type="ECO:0000256" key="9">
    <source>
        <dbReference type="ARBA" id="ARBA00022488"/>
    </source>
</evidence>
<comment type="catalytic activity">
    <reaction evidence="1">
        <text>Hydrolyzes glutaminyl bonds, and activity is further restricted by preferences for the amino acids in P6 - P1' that vary with the species of potyvirus, e.g. Glu-Xaa-Xaa-Tyr-Xaa-Gln-|-(Ser or Gly) for the enzyme from tobacco etch virus. The natural substrate is the viral polyprotein, but other proteins and oligopeptides containing the appropriate consensus sequence are also cleaved.</text>
        <dbReference type="EC" id="3.4.22.44"/>
    </reaction>
</comment>
<dbReference type="Gene3D" id="2.40.10.10">
    <property type="entry name" value="Trypsin-like serine proteases"/>
    <property type="match status" value="2"/>
</dbReference>
<evidence type="ECO:0000256" key="37">
    <source>
        <dbReference type="SAM" id="MobiDB-lite"/>
    </source>
</evidence>
<dbReference type="GO" id="GO:0039694">
    <property type="term" value="P:viral RNA genome replication"/>
    <property type="evidence" value="ECO:0007669"/>
    <property type="project" value="InterPro"/>
</dbReference>
<evidence type="ECO:0000256" key="28">
    <source>
        <dbReference type="ARBA" id="ARBA00029399"/>
    </source>
</evidence>
<dbReference type="GO" id="GO:0005524">
    <property type="term" value="F:ATP binding"/>
    <property type="evidence" value="ECO:0007669"/>
    <property type="project" value="UniProtKB-KW"/>
</dbReference>
<keyword evidence="14" id="KW-1048">Host nucleus</keyword>
<dbReference type="PROSITE" id="PS50507">
    <property type="entry name" value="RDRP_SSRNA_POS"/>
    <property type="match status" value="1"/>
</dbReference>
<feature type="active site" description="For helper component proteinase activity" evidence="35">
    <location>
        <position position="889"/>
    </location>
</feature>
<comment type="function">
    <text evidence="34">Mediates the cap-independent, EIF4E-dependent translation of viral genomic RNAs. Binds to the cap-binding site of host EIF4E and thus interferes with the host EIF4E-dependent mRNA export and translation. VPg-RNA directly binds EIF4E and is a template for transcription. Also forms trimeric complexes with EIF4E-EIF4G, which are templates for translation.</text>
</comment>
<keyword evidence="21" id="KW-0378">Hydrolase</keyword>
<dbReference type="Gene3D" id="3.90.70.150">
    <property type="entry name" value="Helper component proteinase"/>
    <property type="match status" value="1"/>
</dbReference>